<dbReference type="AlphaFoldDB" id="A0A7R8ZJD7"/>
<name>A0A7R8ZJD7_9CRUS</name>
<dbReference type="InterPro" id="IPR020605">
    <property type="entry name" value="Octanoyltransferase_CS"/>
</dbReference>
<dbReference type="EC" id="2.3.1.181" evidence="4"/>
<dbReference type="InterPro" id="IPR004143">
    <property type="entry name" value="BPL_LPL_catalytic"/>
</dbReference>
<reference evidence="9" key="1">
    <citation type="submission" date="2020-11" db="EMBL/GenBank/DDBJ databases">
        <authorList>
            <person name="Tran Van P."/>
        </authorList>
    </citation>
    <scope>NUCLEOTIDE SEQUENCE</scope>
</reference>
<sequence length="275" mass="30436">MSHRIVIPYRKLGCLHYREAMAVMNTHAEPMIAERKAERQTSLPGILLLLQHYPVYTIGIRRRSYSDSERSRLEALGAEFHATGRGGLITFHGPGQLVAYPVLNLSLIQGRCSVRAYVSDLEDVLIKTCSSYQIQAHRSKNTGVWVQQNKIGAIGISVRHWITSHGVALNCNTNLDWFRYIVPCGIQEAGVTSLSRETGRDVSVDDALPHFLNAFEEPLHASCASVQREEKSSETSASHTGEGLKIFRSLSPFLSFALSLKNAVPSYDAIITGAE</sequence>
<dbReference type="GO" id="GO:0033819">
    <property type="term" value="F:lipoyl(octanoyl) transferase activity"/>
    <property type="evidence" value="ECO:0007669"/>
    <property type="project" value="UniProtKB-EC"/>
</dbReference>
<accession>A0A7R8ZJD7</accession>
<keyword evidence="5" id="KW-0808">Transferase</keyword>
<comment type="subcellular location">
    <subcellularLocation>
        <location evidence="1">Mitochondrion</location>
    </subcellularLocation>
</comment>
<proteinExistence type="inferred from homology"/>
<evidence type="ECO:0000256" key="5">
    <source>
        <dbReference type="ARBA" id="ARBA00022679"/>
    </source>
</evidence>
<evidence type="ECO:0000256" key="3">
    <source>
        <dbReference type="ARBA" id="ARBA00007907"/>
    </source>
</evidence>
<keyword evidence="6" id="KW-0012">Acyltransferase</keyword>
<comment type="similarity">
    <text evidence="3">Belongs to the LipB family.</text>
</comment>
<dbReference type="PROSITE" id="PS51733">
    <property type="entry name" value="BPL_LPL_CATALYTIC"/>
    <property type="match status" value="1"/>
</dbReference>
<dbReference type="FunFam" id="3.30.930.10:FF:000035">
    <property type="entry name" value="Putative lipoyltransferase 2, mitochondrial"/>
    <property type="match status" value="1"/>
</dbReference>
<dbReference type="PANTHER" id="PTHR10993:SF7">
    <property type="entry name" value="LIPOYLTRANSFERASE 2, MITOCHONDRIAL-RELATED"/>
    <property type="match status" value="1"/>
</dbReference>
<evidence type="ECO:0000256" key="6">
    <source>
        <dbReference type="ARBA" id="ARBA00023315"/>
    </source>
</evidence>
<dbReference type="InterPro" id="IPR045864">
    <property type="entry name" value="aa-tRNA-synth_II/BPL/LPL"/>
</dbReference>
<dbReference type="NCBIfam" id="TIGR00214">
    <property type="entry name" value="lipB"/>
    <property type="match status" value="1"/>
</dbReference>
<dbReference type="PANTHER" id="PTHR10993">
    <property type="entry name" value="OCTANOYLTRANSFERASE"/>
    <property type="match status" value="1"/>
</dbReference>
<evidence type="ECO:0000256" key="4">
    <source>
        <dbReference type="ARBA" id="ARBA00012334"/>
    </source>
</evidence>
<gene>
    <name evidence="9" type="ORF">CTOB1V02_LOCUS4707</name>
</gene>
<dbReference type="Pfam" id="PF21948">
    <property type="entry name" value="LplA-B_cat"/>
    <property type="match status" value="1"/>
</dbReference>
<dbReference type="PROSITE" id="PS01313">
    <property type="entry name" value="LIPB"/>
    <property type="match status" value="1"/>
</dbReference>
<dbReference type="UniPathway" id="UPA00538">
    <property type="reaction ID" value="UER00592"/>
</dbReference>
<comment type="pathway">
    <text evidence="2">Protein modification; protein lipoylation via endogenous pathway; protein N(6)-(lipoyl)lysine from octanoyl-[acyl-carrier-protein]: step 1/2.</text>
</comment>
<dbReference type="GO" id="GO:0005739">
    <property type="term" value="C:mitochondrion"/>
    <property type="evidence" value="ECO:0007669"/>
    <property type="project" value="UniProtKB-SubCell"/>
</dbReference>
<dbReference type="NCBIfam" id="NF010925">
    <property type="entry name" value="PRK14345.1"/>
    <property type="match status" value="1"/>
</dbReference>
<dbReference type="OrthoDB" id="19908at2759"/>
<evidence type="ECO:0000256" key="8">
    <source>
        <dbReference type="ARBA" id="ARBA00033331"/>
    </source>
</evidence>
<dbReference type="SUPFAM" id="SSF55681">
    <property type="entry name" value="Class II aaRS and biotin synthetases"/>
    <property type="match status" value="1"/>
</dbReference>
<dbReference type="InterPro" id="IPR000544">
    <property type="entry name" value="Octanoyltransferase"/>
</dbReference>
<dbReference type="GO" id="GO:0009249">
    <property type="term" value="P:protein lipoylation"/>
    <property type="evidence" value="ECO:0007669"/>
    <property type="project" value="InterPro"/>
</dbReference>
<organism evidence="9">
    <name type="scientific">Cyprideis torosa</name>
    <dbReference type="NCBI Taxonomy" id="163714"/>
    <lineage>
        <taxon>Eukaryota</taxon>
        <taxon>Metazoa</taxon>
        <taxon>Ecdysozoa</taxon>
        <taxon>Arthropoda</taxon>
        <taxon>Crustacea</taxon>
        <taxon>Oligostraca</taxon>
        <taxon>Ostracoda</taxon>
        <taxon>Podocopa</taxon>
        <taxon>Podocopida</taxon>
        <taxon>Cytherocopina</taxon>
        <taxon>Cytheroidea</taxon>
        <taxon>Cytherideidae</taxon>
        <taxon>Cyprideis</taxon>
    </lineage>
</organism>
<dbReference type="Gene3D" id="3.30.930.10">
    <property type="entry name" value="Bira Bifunctional Protein, Domain 2"/>
    <property type="match status" value="1"/>
</dbReference>
<evidence type="ECO:0000313" key="9">
    <source>
        <dbReference type="EMBL" id="CAD7226792.1"/>
    </source>
</evidence>
<protein>
    <recommendedName>
        <fullName evidence="4">lipoyl(octanoyl) transferase</fullName>
        <ecNumber evidence="4">2.3.1.181</ecNumber>
    </recommendedName>
    <alternativeName>
        <fullName evidence="7">Lipoate-protein ligase B</fullName>
    </alternativeName>
    <alternativeName>
        <fullName evidence="8">Lipoyl/octanoyl transferase</fullName>
    </alternativeName>
</protein>
<dbReference type="CDD" id="cd16444">
    <property type="entry name" value="LipB"/>
    <property type="match status" value="1"/>
</dbReference>
<evidence type="ECO:0000256" key="2">
    <source>
        <dbReference type="ARBA" id="ARBA00004821"/>
    </source>
</evidence>
<dbReference type="HAMAP" id="MF_00013">
    <property type="entry name" value="LipB"/>
    <property type="match status" value="1"/>
</dbReference>
<feature type="non-terminal residue" evidence="9">
    <location>
        <position position="275"/>
    </location>
</feature>
<evidence type="ECO:0000256" key="1">
    <source>
        <dbReference type="ARBA" id="ARBA00004173"/>
    </source>
</evidence>
<evidence type="ECO:0000256" key="7">
    <source>
        <dbReference type="ARBA" id="ARBA00030797"/>
    </source>
</evidence>
<dbReference type="EMBL" id="OB660934">
    <property type="protein sequence ID" value="CAD7226792.1"/>
    <property type="molecule type" value="Genomic_DNA"/>
</dbReference>